<dbReference type="Proteomes" id="UP001199044">
    <property type="component" value="Unassembled WGS sequence"/>
</dbReference>
<accession>A0ABS7YNW2</accession>
<dbReference type="EMBL" id="JAIWIU010000103">
    <property type="protein sequence ID" value="MCA2017366.1"/>
    <property type="molecule type" value="Genomic_DNA"/>
</dbReference>
<keyword evidence="3" id="KW-1185">Reference proteome</keyword>
<feature type="transmembrane region" description="Helical" evidence="1">
    <location>
        <begin position="70"/>
        <end position="99"/>
    </location>
</feature>
<dbReference type="InterPro" id="IPR008407">
    <property type="entry name" value="Brnchd-chn_aa_trnsp_AzlD"/>
</dbReference>
<feature type="transmembrane region" description="Helical" evidence="1">
    <location>
        <begin position="44"/>
        <end position="64"/>
    </location>
</feature>
<protein>
    <submittedName>
        <fullName evidence="2">AzlD domain-containing protein</fullName>
    </submittedName>
</protein>
<evidence type="ECO:0000313" key="3">
    <source>
        <dbReference type="Proteomes" id="UP001199044"/>
    </source>
</evidence>
<organism evidence="2 3">
    <name type="scientific">Vibrio tritonius</name>
    <dbReference type="NCBI Taxonomy" id="1435069"/>
    <lineage>
        <taxon>Bacteria</taxon>
        <taxon>Pseudomonadati</taxon>
        <taxon>Pseudomonadota</taxon>
        <taxon>Gammaproteobacteria</taxon>
        <taxon>Vibrionales</taxon>
        <taxon>Vibrionaceae</taxon>
        <taxon>Vibrio</taxon>
    </lineage>
</organism>
<keyword evidence="1" id="KW-0472">Membrane</keyword>
<feature type="transmembrane region" description="Helical" evidence="1">
    <location>
        <begin position="12"/>
        <end position="32"/>
    </location>
</feature>
<dbReference type="RefSeq" id="WP_225251110.1">
    <property type="nucleotide sequence ID" value="NZ_JAIWIU010000103.1"/>
</dbReference>
<gene>
    <name evidence="2" type="ORF">LDJ79_14675</name>
</gene>
<evidence type="ECO:0000256" key="1">
    <source>
        <dbReference type="SAM" id="Phobius"/>
    </source>
</evidence>
<keyword evidence="1" id="KW-0812">Transmembrane</keyword>
<proteinExistence type="predicted"/>
<reference evidence="3" key="1">
    <citation type="submission" date="2023-07" db="EMBL/GenBank/DDBJ databases">
        <title>Molecular identification of indigenous halophilic bacteria isolated from red sea cost, biodegradation of synthetic dyes and assessment of degraded metabolite toxicity.</title>
        <authorList>
            <person name="Chaieb K."/>
            <person name="Altayb H.N."/>
        </authorList>
    </citation>
    <scope>NUCLEOTIDE SEQUENCE [LARGE SCALE GENOMIC DNA]</scope>
    <source>
        <strain evidence="3">K20</strain>
    </source>
</reference>
<evidence type="ECO:0000313" key="2">
    <source>
        <dbReference type="EMBL" id="MCA2017366.1"/>
    </source>
</evidence>
<name>A0ABS7YNW2_9VIBR</name>
<keyword evidence="1" id="KW-1133">Transmembrane helix</keyword>
<sequence>MMIDTTETGTWLLIIIMTIVTIVTRWGGIFIMSYVPINYRVQQFIAAMSGAVLIAIIAPMLITSDLGGKLALIVTAFGTLILKKPLFAILAGMFMAAVVRGI</sequence>
<comment type="caution">
    <text evidence="2">The sequence shown here is derived from an EMBL/GenBank/DDBJ whole genome shotgun (WGS) entry which is preliminary data.</text>
</comment>
<dbReference type="Pfam" id="PF05437">
    <property type="entry name" value="AzlD"/>
    <property type="match status" value="1"/>
</dbReference>